<dbReference type="GO" id="GO:0005634">
    <property type="term" value="C:nucleus"/>
    <property type="evidence" value="ECO:0007669"/>
    <property type="project" value="TreeGrafter"/>
</dbReference>
<sequence>MEGTAPTPNRRENLRRSIMARRQARGRLSPVKVEKNWNRRLEMTPVDIEKKERRREQNRRAAQRCRTKKRLTQYNVIKNLEKIVEHNRTLLREVHQLRYDKGELRRKWAAHRKICPCFQPNPDQQSMDNYESTMAIKTEPISDEEEEESEDMKKLIDSEGQENEMEFSFASIANVLCSSPIAGFPKNFPEIANISEISDESLSASLCSEMVSCSPSALGDMSTSFLPSPIKPTKDDKATARGFEKSSAVTSQSQLFIQTSQTSSSNFPSREHAVCSSLASSSTTTSSDSSDEIRYKVSAPQPVWQQPAHSPGHNQQKHSTYTPQSSCMYEGTIPHPQSYYTPQQQHMQIPQHLCQPPQHQAYPNHHSMSLGQGYHHTQYSENHSNSNVFRMSASFSMTTSSTDTEACASPGRQLCATTSGAQKPKSAQYPGLCRLLQPHPSPAQVVPSISISSGDNMRVNSPNSTFSGSANASITASDTNVTPAVLNQPNFLCSRPRSVLASGGSTPDTVRAAVRDKYRGRCSSESSDASGHKVPPSASETFFPRRSSEAPEIDNDDVFFTSVTVHSNPAHSNYNFDTNNNSALINNNNNNNNIRNTTDAVNDGNGTSTNDIMFFNHDDEAETSSVLEGVRHLIDCSGYSNSCSNTPNSISSNSSMNSEVDDLLLEIPSDALLFFEANSGVDASHDVFSGTL</sequence>
<dbReference type="SUPFAM" id="SSF57959">
    <property type="entry name" value="Leucine zipper domain"/>
    <property type="match status" value="1"/>
</dbReference>
<protein>
    <submittedName>
        <fullName evidence="6">Proto-oncogene c-Fos-like isoform X2</fullName>
    </submittedName>
</protein>
<keyword evidence="1" id="KW-0805">Transcription regulation</keyword>
<dbReference type="PROSITE" id="PS50217">
    <property type="entry name" value="BZIP"/>
    <property type="match status" value="1"/>
</dbReference>
<dbReference type="Gene3D" id="1.20.5.170">
    <property type="match status" value="1"/>
</dbReference>
<evidence type="ECO:0000256" key="2">
    <source>
        <dbReference type="ARBA" id="ARBA00023125"/>
    </source>
</evidence>
<evidence type="ECO:0000313" key="6">
    <source>
        <dbReference type="EMBL" id="GFR61696.1"/>
    </source>
</evidence>
<organism evidence="6 7">
    <name type="scientific">Elysia marginata</name>
    <dbReference type="NCBI Taxonomy" id="1093978"/>
    <lineage>
        <taxon>Eukaryota</taxon>
        <taxon>Metazoa</taxon>
        <taxon>Spiralia</taxon>
        <taxon>Lophotrochozoa</taxon>
        <taxon>Mollusca</taxon>
        <taxon>Gastropoda</taxon>
        <taxon>Heterobranchia</taxon>
        <taxon>Euthyneura</taxon>
        <taxon>Panpulmonata</taxon>
        <taxon>Sacoglossa</taxon>
        <taxon>Placobranchoidea</taxon>
        <taxon>Plakobranchidae</taxon>
        <taxon>Elysia</taxon>
    </lineage>
</organism>
<dbReference type="SMART" id="SM00338">
    <property type="entry name" value="BRLZ"/>
    <property type="match status" value="1"/>
</dbReference>
<dbReference type="PROSITE" id="PS00036">
    <property type="entry name" value="BZIP_BASIC"/>
    <property type="match status" value="1"/>
</dbReference>
<keyword evidence="7" id="KW-1185">Reference proteome</keyword>
<gene>
    <name evidence="6" type="ORF">ElyMa_000109000</name>
</gene>
<evidence type="ECO:0000259" key="5">
    <source>
        <dbReference type="PROSITE" id="PS50217"/>
    </source>
</evidence>
<dbReference type="GO" id="GO:0000981">
    <property type="term" value="F:DNA-binding transcription factor activity, RNA polymerase II-specific"/>
    <property type="evidence" value="ECO:0007669"/>
    <property type="project" value="TreeGrafter"/>
</dbReference>
<feature type="region of interest" description="Disordered" evidence="4">
    <location>
        <begin position="303"/>
        <end position="323"/>
    </location>
</feature>
<dbReference type="EMBL" id="BMAT01000211">
    <property type="protein sequence ID" value="GFR61696.1"/>
    <property type="molecule type" value="Genomic_DNA"/>
</dbReference>
<dbReference type="GO" id="GO:0000978">
    <property type="term" value="F:RNA polymerase II cis-regulatory region sequence-specific DNA binding"/>
    <property type="evidence" value="ECO:0007669"/>
    <property type="project" value="TreeGrafter"/>
</dbReference>
<dbReference type="PANTHER" id="PTHR23351">
    <property type="entry name" value="FOS TRANSCRIPTION FACTOR-RELATED"/>
    <property type="match status" value="1"/>
</dbReference>
<name>A0AAV4ELR6_9GAST</name>
<comment type="caution">
    <text evidence="6">The sequence shown here is derived from an EMBL/GenBank/DDBJ whole genome shotgun (WGS) entry which is preliminary data.</text>
</comment>
<dbReference type="InterPro" id="IPR004827">
    <property type="entry name" value="bZIP"/>
</dbReference>
<feature type="compositionally biased region" description="Basic and acidic residues" evidence="4">
    <location>
        <begin position="232"/>
        <end position="244"/>
    </location>
</feature>
<dbReference type="Pfam" id="PF07716">
    <property type="entry name" value="bZIP_2"/>
    <property type="match status" value="1"/>
</dbReference>
<keyword evidence="2" id="KW-0238">DNA-binding</keyword>
<accession>A0AAV4ELR6</accession>
<evidence type="ECO:0000256" key="4">
    <source>
        <dbReference type="SAM" id="MobiDB-lite"/>
    </source>
</evidence>
<dbReference type="CDD" id="cd14692">
    <property type="entry name" value="bZIP_ATF4"/>
    <property type="match status" value="1"/>
</dbReference>
<evidence type="ECO:0000313" key="7">
    <source>
        <dbReference type="Proteomes" id="UP000762676"/>
    </source>
</evidence>
<keyword evidence="3" id="KW-0804">Transcription</keyword>
<reference evidence="6 7" key="1">
    <citation type="journal article" date="2021" name="Elife">
        <title>Chloroplast acquisition without the gene transfer in kleptoplastic sea slugs, Plakobranchus ocellatus.</title>
        <authorList>
            <person name="Maeda T."/>
            <person name="Takahashi S."/>
            <person name="Yoshida T."/>
            <person name="Shimamura S."/>
            <person name="Takaki Y."/>
            <person name="Nagai Y."/>
            <person name="Toyoda A."/>
            <person name="Suzuki Y."/>
            <person name="Arimoto A."/>
            <person name="Ishii H."/>
            <person name="Satoh N."/>
            <person name="Nishiyama T."/>
            <person name="Hasebe M."/>
            <person name="Maruyama T."/>
            <person name="Minagawa J."/>
            <person name="Obokata J."/>
            <person name="Shigenobu S."/>
        </authorList>
    </citation>
    <scope>NUCLEOTIDE SEQUENCE [LARGE SCALE GENOMIC DNA]</scope>
</reference>
<dbReference type="PANTHER" id="PTHR23351:SF24">
    <property type="entry name" value="ACTIVATING TRANSCRIPTION FACTOR 3-RELATED"/>
    <property type="match status" value="1"/>
</dbReference>
<evidence type="ECO:0000256" key="1">
    <source>
        <dbReference type="ARBA" id="ARBA00023015"/>
    </source>
</evidence>
<dbReference type="InterPro" id="IPR000837">
    <property type="entry name" value="AP-1"/>
</dbReference>
<proteinExistence type="predicted"/>
<feature type="region of interest" description="Disordered" evidence="4">
    <location>
        <begin position="521"/>
        <end position="550"/>
    </location>
</feature>
<evidence type="ECO:0000256" key="3">
    <source>
        <dbReference type="ARBA" id="ARBA00023163"/>
    </source>
</evidence>
<dbReference type="AlphaFoldDB" id="A0AAV4ELR6"/>
<dbReference type="Proteomes" id="UP000762676">
    <property type="component" value="Unassembled WGS sequence"/>
</dbReference>
<feature type="region of interest" description="Disordered" evidence="4">
    <location>
        <begin position="224"/>
        <end position="246"/>
    </location>
</feature>
<dbReference type="InterPro" id="IPR046347">
    <property type="entry name" value="bZIP_sf"/>
</dbReference>
<feature type="domain" description="BZIP" evidence="5">
    <location>
        <begin position="48"/>
        <end position="111"/>
    </location>
</feature>